<evidence type="ECO:0000256" key="10">
    <source>
        <dbReference type="SAM" id="MobiDB-lite"/>
    </source>
</evidence>
<feature type="region of interest" description="Disordered" evidence="10">
    <location>
        <begin position="188"/>
        <end position="214"/>
    </location>
</feature>
<feature type="transmembrane region" description="Helical" evidence="11">
    <location>
        <begin position="37"/>
        <end position="58"/>
    </location>
</feature>
<dbReference type="InterPro" id="IPR018108">
    <property type="entry name" value="MCP_transmembrane"/>
</dbReference>
<dbReference type="AlphaFoldDB" id="A0A9W7LG44"/>
<name>A0A9W7LG44_9STRA</name>
<comment type="caution">
    <text evidence="12">The sequence shown here is derived from an EMBL/GenBank/DDBJ whole genome shotgun (WGS) entry which is preliminary data.</text>
</comment>
<dbReference type="Pfam" id="PF00153">
    <property type="entry name" value="Mito_carr"/>
    <property type="match status" value="2"/>
</dbReference>
<keyword evidence="7 8" id="KW-0472">Membrane</keyword>
<keyword evidence="4 8" id="KW-0812">Transmembrane</keyword>
<evidence type="ECO:0000256" key="3">
    <source>
        <dbReference type="ARBA" id="ARBA00022448"/>
    </source>
</evidence>
<keyword evidence="6 11" id="KW-1133">Transmembrane helix</keyword>
<feature type="repeat" description="Solcar" evidence="8">
    <location>
        <begin position="35"/>
        <end position="123"/>
    </location>
</feature>
<reference evidence="13" key="1">
    <citation type="journal article" date="2023" name="Commun. Biol.">
        <title>Genome analysis of Parmales, the sister group of diatoms, reveals the evolutionary specialization of diatoms from phago-mixotrophs to photoautotrophs.</title>
        <authorList>
            <person name="Ban H."/>
            <person name="Sato S."/>
            <person name="Yoshikawa S."/>
            <person name="Yamada K."/>
            <person name="Nakamura Y."/>
            <person name="Ichinomiya M."/>
            <person name="Sato N."/>
            <person name="Blanc-Mathieu R."/>
            <person name="Endo H."/>
            <person name="Kuwata A."/>
            <person name="Ogata H."/>
        </authorList>
    </citation>
    <scope>NUCLEOTIDE SEQUENCE [LARGE SCALE GENOMIC DNA]</scope>
</reference>
<dbReference type="Gene3D" id="1.50.40.10">
    <property type="entry name" value="Mitochondrial carrier domain"/>
    <property type="match status" value="1"/>
</dbReference>
<evidence type="ECO:0008006" key="14">
    <source>
        <dbReference type="Google" id="ProtNLM"/>
    </source>
</evidence>
<comment type="subcellular location">
    <subcellularLocation>
        <location evidence="1">Membrane</location>
        <topology evidence="1">Multi-pass membrane protein</topology>
    </subcellularLocation>
</comment>
<gene>
    <name evidence="12" type="ORF">TrCOL_g5981</name>
</gene>
<proteinExistence type="inferred from homology"/>
<feature type="transmembrane region" description="Helical" evidence="11">
    <location>
        <begin position="147"/>
        <end position="169"/>
    </location>
</feature>
<dbReference type="OrthoDB" id="250329at2759"/>
<feature type="repeat" description="Solcar" evidence="8">
    <location>
        <begin position="149"/>
        <end position="267"/>
    </location>
</feature>
<feature type="transmembrane region" description="Helical" evidence="11">
    <location>
        <begin position="98"/>
        <end position="117"/>
    </location>
</feature>
<evidence type="ECO:0000256" key="7">
    <source>
        <dbReference type="ARBA" id="ARBA00023136"/>
    </source>
</evidence>
<keyword evidence="13" id="KW-1185">Reference proteome</keyword>
<evidence type="ECO:0000313" key="12">
    <source>
        <dbReference type="EMBL" id="GMI48838.1"/>
    </source>
</evidence>
<evidence type="ECO:0000256" key="6">
    <source>
        <dbReference type="ARBA" id="ARBA00022989"/>
    </source>
</evidence>
<evidence type="ECO:0000256" key="1">
    <source>
        <dbReference type="ARBA" id="ARBA00004141"/>
    </source>
</evidence>
<evidence type="ECO:0000313" key="13">
    <source>
        <dbReference type="Proteomes" id="UP001165065"/>
    </source>
</evidence>
<accession>A0A9W7LG44</accession>
<keyword evidence="3 9" id="KW-0813">Transport</keyword>
<keyword evidence="5" id="KW-0677">Repeat</keyword>
<evidence type="ECO:0000256" key="8">
    <source>
        <dbReference type="PROSITE-ProRule" id="PRU00282"/>
    </source>
</evidence>
<dbReference type="Proteomes" id="UP001165065">
    <property type="component" value="Unassembled WGS sequence"/>
</dbReference>
<evidence type="ECO:0000256" key="9">
    <source>
        <dbReference type="RuleBase" id="RU000488"/>
    </source>
</evidence>
<dbReference type="SUPFAM" id="SSF103506">
    <property type="entry name" value="Mitochondrial carrier"/>
    <property type="match status" value="1"/>
</dbReference>
<dbReference type="PANTHER" id="PTHR45667">
    <property type="entry name" value="S-ADENOSYLMETHIONINE MITOCHONDRIAL CARRIER PROTEIN"/>
    <property type="match status" value="1"/>
</dbReference>
<dbReference type="GO" id="GO:0016020">
    <property type="term" value="C:membrane"/>
    <property type="evidence" value="ECO:0007669"/>
    <property type="project" value="UniProtKB-SubCell"/>
</dbReference>
<evidence type="ECO:0000256" key="4">
    <source>
        <dbReference type="ARBA" id="ARBA00022692"/>
    </source>
</evidence>
<comment type="similarity">
    <text evidence="2 9">Belongs to the mitochondrial carrier (TC 2.A.29) family.</text>
</comment>
<organism evidence="12 13">
    <name type="scientific">Triparma columacea</name>
    <dbReference type="NCBI Taxonomy" id="722753"/>
    <lineage>
        <taxon>Eukaryota</taxon>
        <taxon>Sar</taxon>
        <taxon>Stramenopiles</taxon>
        <taxon>Ochrophyta</taxon>
        <taxon>Bolidophyceae</taxon>
        <taxon>Parmales</taxon>
        <taxon>Triparmaceae</taxon>
        <taxon>Triparma</taxon>
    </lineage>
</organism>
<dbReference type="EMBL" id="BRYA01000439">
    <property type="protein sequence ID" value="GMI48838.1"/>
    <property type="molecule type" value="Genomic_DNA"/>
</dbReference>
<evidence type="ECO:0000256" key="11">
    <source>
        <dbReference type="SAM" id="Phobius"/>
    </source>
</evidence>
<dbReference type="InterPro" id="IPR023395">
    <property type="entry name" value="MCP_dom_sf"/>
</dbReference>
<evidence type="ECO:0000256" key="5">
    <source>
        <dbReference type="ARBA" id="ARBA00022737"/>
    </source>
</evidence>
<evidence type="ECO:0000256" key="2">
    <source>
        <dbReference type="ARBA" id="ARBA00006375"/>
    </source>
</evidence>
<protein>
    <recommendedName>
        <fullName evidence="14">Mitochondrial carrier protein</fullName>
    </recommendedName>
</protein>
<sequence>MYRGVGAAIIGGTPGTVLYLTSYDYFKSSLPPSFPPFLIHLTSGLLAEAFACVIYVPVDVVKERCQVSTLHPSPPYSTSLGALTHIARNEGVRGVYRGYAATLLSFGPFSGLYFAMYEALKSAARPMYLKGGYGSSSSSSSSSSSDLHLPLAPTVATSVLAGLAAAWVTTPLDLAKLRMQVVRGATGGAHGVETEGKATSKLTPSSSSSSTAGKEALERYSTITSSLKTIVKEGGIKGLWRGATARCLFFAPATGVTMTTYDMFKSYLSG</sequence>
<dbReference type="PROSITE" id="PS50920">
    <property type="entry name" value="SOLCAR"/>
    <property type="match status" value="2"/>
</dbReference>